<dbReference type="Proteomes" id="UP001240447">
    <property type="component" value="Unassembled WGS sequence"/>
</dbReference>
<feature type="transmembrane region" description="Helical" evidence="19">
    <location>
        <begin position="112"/>
        <end position="131"/>
    </location>
</feature>
<dbReference type="Pfam" id="PF02654">
    <property type="entry name" value="CobS"/>
    <property type="match status" value="1"/>
</dbReference>
<dbReference type="RefSeq" id="WP_246360448.1">
    <property type="nucleotide sequence ID" value="NZ_CCXJ01000547.1"/>
</dbReference>
<comment type="function">
    <text evidence="14 19">Joins adenosylcobinamide-GDP and alpha-ribazole to generate adenosylcobalamin (Ado-cobalamin). Also synthesizes adenosylcobalamin 5'-phosphate from adenosylcobinamide-GDP and alpha-ribazole 5'-phosphate.</text>
</comment>
<evidence type="ECO:0000256" key="4">
    <source>
        <dbReference type="ARBA" id="ARBA00010561"/>
    </source>
</evidence>
<gene>
    <name evidence="19" type="primary">cobS</name>
    <name evidence="20" type="ORF">J2S59_003722</name>
</gene>
<comment type="subcellular location">
    <subcellularLocation>
        <location evidence="2 19">Cell membrane</location>
        <topology evidence="2 19">Multi-pass membrane protein</topology>
    </subcellularLocation>
</comment>
<evidence type="ECO:0000256" key="15">
    <source>
        <dbReference type="ARBA" id="ARBA00032605"/>
    </source>
</evidence>
<dbReference type="EMBL" id="JAUSQM010000001">
    <property type="protein sequence ID" value="MDP9823913.1"/>
    <property type="molecule type" value="Genomic_DNA"/>
</dbReference>
<sequence>MDALRLAVGTLTVLRVPAPRAVDARTFRVTALLAPLAVVPLGLAVLGVGLLGAWLGAPAYVVAVVAVGVLALGTRILHLDGLSDTVDGLSASYDPECSLAVMRGGTAGPAGVVALVLVLGLQIAALAPLLVTTEGAVVAGIAVCVSRGALALCCLPVLPAARPDGLGVGFAGSVSALRAAVLWLALLGVLTGALGALGLPWWHGVVAVAMSLVAAGLLLARVRRRFGGVTGDVFGAAIEIVLTVLLVVLVVLAGLP</sequence>
<evidence type="ECO:0000256" key="12">
    <source>
        <dbReference type="ARBA" id="ARBA00022989"/>
    </source>
</evidence>
<feature type="transmembrane region" description="Helical" evidence="19">
    <location>
        <begin position="29"/>
        <end position="51"/>
    </location>
</feature>
<feature type="transmembrane region" description="Helical" evidence="19">
    <location>
        <begin position="170"/>
        <end position="195"/>
    </location>
</feature>
<evidence type="ECO:0000256" key="2">
    <source>
        <dbReference type="ARBA" id="ARBA00004651"/>
    </source>
</evidence>
<keyword evidence="21" id="KW-1185">Reference proteome</keyword>
<keyword evidence="13 19" id="KW-0472">Membrane</keyword>
<evidence type="ECO:0000256" key="16">
    <source>
        <dbReference type="ARBA" id="ARBA00032853"/>
    </source>
</evidence>
<accession>A0ABT9NU02</accession>
<evidence type="ECO:0000256" key="8">
    <source>
        <dbReference type="ARBA" id="ARBA00022573"/>
    </source>
</evidence>
<name>A0ABT9NU02_9ACTN</name>
<feature type="transmembrane region" description="Helical" evidence="19">
    <location>
        <begin position="233"/>
        <end position="255"/>
    </location>
</feature>
<comment type="catalytic activity">
    <reaction evidence="17 19">
        <text>alpha-ribazole + adenosylcob(III)inamide-GDP = adenosylcob(III)alamin + GMP + H(+)</text>
        <dbReference type="Rhea" id="RHEA:16049"/>
        <dbReference type="ChEBI" id="CHEBI:10329"/>
        <dbReference type="ChEBI" id="CHEBI:15378"/>
        <dbReference type="ChEBI" id="CHEBI:18408"/>
        <dbReference type="ChEBI" id="CHEBI:58115"/>
        <dbReference type="ChEBI" id="CHEBI:60487"/>
        <dbReference type="EC" id="2.7.8.26"/>
    </reaction>
</comment>
<evidence type="ECO:0000256" key="19">
    <source>
        <dbReference type="HAMAP-Rule" id="MF_00719"/>
    </source>
</evidence>
<dbReference type="InterPro" id="IPR003805">
    <property type="entry name" value="CobS"/>
</dbReference>
<proteinExistence type="inferred from homology"/>
<keyword evidence="8 19" id="KW-0169">Cobalamin biosynthesis</keyword>
<evidence type="ECO:0000313" key="20">
    <source>
        <dbReference type="EMBL" id="MDP9823913.1"/>
    </source>
</evidence>
<evidence type="ECO:0000313" key="21">
    <source>
        <dbReference type="Proteomes" id="UP001240447"/>
    </source>
</evidence>
<feature type="transmembrane region" description="Helical" evidence="19">
    <location>
        <begin position="57"/>
        <end position="77"/>
    </location>
</feature>
<keyword evidence="12 19" id="KW-1133">Transmembrane helix</keyword>
<comment type="cofactor">
    <cofactor evidence="1 19">
        <name>Mg(2+)</name>
        <dbReference type="ChEBI" id="CHEBI:18420"/>
    </cofactor>
</comment>
<evidence type="ECO:0000256" key="5">
    <source>
        <dbReference type="ARBA" id="ARBA00013200"/>
    </source>
</evidence>
<comment type="similarity">
    <text evidence="4 19">Belongs to the CobS family.</text>
</comment>
<keyword evidence="11 19" id="KW-0460">Magnesium</keyword>
<organism evidence="20 21">
    <name type="scientific">Nocardioides massiliensis</name>
    <dbReference type="NCBI Taxonomy" id="1325935"/>
    <lineage>
        <taxon>Bacteria</taxon>
        <taxon>Bacillati</taxon>
        <taxon>Actinomycetota</taxon>
        <taxon>Actinomycetes</taxon>
        <taxon>Propionibacteriales</taxon>
        <taxon>Nocardioidaceae</taxon>
        <taxon>Nocardioides</taxon>
    </lineage>
</organism>
<comment type="catalytic activity">
    <reaction evidence="18 19">
        <text>alpha-ribazole 5'-phosphate + adenosylcob(III)inamide-GDP = adenosylcob(III)alamin 5'-phosphate + GMP + H(+)</text>
        <dbReference type="Rhea" id="RHEA:23560"/>
        <dbReference type="ChEBI" id="CHEBI:15378"/>
        <dbReference type="ChEBI" id="CHEBI:57918"/>
        <dbReference type="ChEBI" id="CHEBI:58115"/>
        <dbReference type="ChEBI" id="CHEBI:60487"/>
        <dbReference type="ChEBI" id="CHEBI:60493"/>
        <dbReference type="EC" id="2.7.8.26"/>
    </reaction>
</comment>
<evidence type="ECO:0000256" key="14">
    <source>
        <dbReference type="ARBA" id="ARBA00025228"/>
    </source>
</evidence>
<keyword evidence="9 19" id="KW-0808">Transferase</keyword>
<dbReference type="PANTHER" id="PTHR34148">
    <property type="entry name" value="ADENOSYLCOBINAMIDE-GDP RIBAZOLETRANSFERASE"/>
    <property type="match status" value="1"/>
</dbReference>
<evidence type="ECO:0000256" key="3">
    <source>
        <dbReference type="ARBA" id="ARBA00004663"/>
    </source>
</evidence>
<dbReference type="EC" id="2.7.8.26" evidence="5 19"/>
<evidence type="ECO:0000256" key="13">
    <source>
        <dbReference type="ARBA" id="ARBA00023136"/>
    </source>
</evidence>
<evidence type="ECO:0000256" key="18">
    <source>
        <dbReference type="ARBA" id="ARBA00049504"/>
    </source>
</evidence>
<feature type="transmembrane region" description="Helical" evidence="19">
    <location>
        <begin position="137"/>
        <end position="158"/>
    </location>
</feature>
<evidence type="ECO:0000256" key="7">
    <source>
        <dbReference type="ARBA" id="ARBA00022475"/>
    </source>
</evidence>
<evidence type="ECO:0000256" key="1">
    <source>
        <dbReference type="ARBA" id="ARBA00001946"/>
    </source>
</evidence>
<comment type="pathway">
    <text evidence="3 19">Cofactor biosynthesis; adenosylcobalamin biosynthesis; adenosylcobalamin from cob(II)yrinate a,c-diamide: step 7/7.</text>
</comment>
<comment type="caution">
    <text evidence="20">The sequence shown here is derived from an EMBL/GenBank/DDBJ whole genome shotgun (WGS) entry which is preliminary data.</text>
</comment>
<evidence type="ECO:0000256" key="17">
    <source>
        <dbReference type="ARBA" id="ARBA00048623"/>
    </source>
</evidence>
<evidence type="ECO:0000256" key="10">
    <source>
        <dbReference type="ARBA" id="ARBA00022692"/>
    </source>
</evidence>
<keyword evidence="10 19" id="KW-0812">Transmembrane</keyword>
<dbReference type="PANTHER" id="PTHR34148:SF1">
    <property type="entry name" value="ADENOSYLCOBINAMIDE-GDP RIBAZOLETRANSFERASE"/>
    <property type="match status" value="1"/>
</dbReference>
<feature type="transmembrane region" description="Helical" evidence="19">
    <location>
        <begin position="201"/>
        <end position="221"/>
    </location>
</feature>
<evidence type="ECO:0000256" key="9">
    <source>
        <dbReference type="ARBA" id="ARBA00022679"/>
    </source>
</evidence>
<reference evidence="20 21" key="1">
    <citation type="submission" date="2023-07" db="EMBL/GenBank/DDBJ databases">
        <title>Sequencing the genomes of 1000 actinobacteria strains.</title>
        <authorList>
            <person name="Klenk H.-P."/>
        </authorList>
    </citation>
    <scope>NUCLEOTIDE SEQUENCE [LARGE SCALE GENOMIC DNA]</scope>
    <source>
        <strain evidence="20 21">GD13</strain>
    </source>
</reference>
<dbReference type="HAMAP" id="MF_00719">
    <property type="entry name" value="CobS"/>
    <property type="match status" value="1"/>
</dbReference>
<dbReference type="GO" id="GO:0051073">
    <property type="term" value="F:adenosylcobinamide-GDP ribazoletransferase activity"/>
    <property type="evidence" value="ECO:0007669"/>
    <property type="project" value="UniProtKB-EC"/>
</dbReference>
<evidence type="ECO:0000256" key="11">
    <source>
        <dbReference type="ARBA" id="ARBA00022842"/>
    </source>
</evidence>
<keyword evidence="7 19" id="KW-1003">Cell membrane</keyword>
<evidence type="ECO:0000256" key="6">
    <source>
        <dbReference type="ARBA" id="ARBA00015850"/>
    </source>
</evidence>
<protein>
    <recommendedName>
        <fullName evidence="6 19">Adenosylcobinamide-GDP ribazoletransferase</fullName>
        <ecNumber evidence="5 19">2.7.8.26</ecNumber>
    </recommendedName>
    <alternativeName>
        <fullName evidence="16 19">Cobalamin synthase</fullName>
    </alternativeName>
    <alternativeName>
        <fullName evidence="15 19">Cobalamin-5'-phosphate synthase</fullName>
    </alternativeName>
</protein>